<dbReference type="AlphaFoldDB" id="A0A2W0HCU3"/>
<dbReference type="OrthoDB" id="9911695at2"/>
<accession>A0A2W0HCU3</accession>
<protein>
    <submittedName>
        <fullName evidence="2">Uncharacterized protein</fullName>
    </submittedName>
</protein>
<keyword evidence="1" id="KW-0812">Transmembrane</keyword>
<proteinExistence type="predicted"/>
<dbReference type="Proteomes" id="UP000248066">
    <property type="component" value="Unassembled WGS sequence"/>
</dbReference>
<keyword evidence="1" id="KW-1133">Transmembrane helix</keyword>
<comment type="caution">
    <text evidence="2">The sequence shown here is derived from an EMBL/GenBank/DDBJ whole genome shotgun (WGS) entry which is preliminary data.</text>
</comment>
<organism evidence="2 3">
    <name type="scientific">Alteribacter lacisalsi</name>
    <dbReference type="NCBI Taxonomy" id="2045244"/>
    <lineage>
        <taxon>Bacteria</taxon>
        <taxon>Bacillati</taxon>
        <taxon>Bacillota</taxon>
        <taxon>Bacilli</taxon>
        <taxon>Bacillales</taxon>
        <taxon>Bacillaceae</taxon>
        <taxon>Alteribacter</taxon>
    </lineage>
</organism>
<dbReference type="EMBL" id="PDOF01000001">
    <property type="protein sequence ID" value="PYZ97760.1"/>
    <property type="molecule type" value="Genomic_DNA"/>
</dbReference>
<keyword evidence="3" id="KW-1185">Reference proteome</keyword>
<dbReference type="RefSeq" id="WP_110517167.1">
    <property type="nucleotide sequence ID" value="NZ_PDOF01000001.1"/>
</dbReference>
<gene>
    <name evidence="2" type="ORF">CR205_03975</name>
</gene>
<evidence type="ECO:0000256" key="1">
    <source>
        <dbReference type="SAM" id="Phobius"/>
    </source>
</evidence>
<sequence length="60" mass="6952">MKNKDSALEKENKHFSITVLAVWAFAGVYAVSYLFDQNWFPVTEGLRATYEPIYTWLFGS</sequence>
<evidence type="ECO:0000313" key="2">
    <source>
        <dbReference type="EMBL" id="PYZ97760.1"/>
    </source>
</evidence>
<keyword evidence="1" id="KW-0472">Membrane</keyword>
<name>A0A2W0HCU3_9BACI</name>
<evidence type="ECO:0000313" key="3">
    <source>
        <dbReference type="Proteomes" id="UP000248066"/>
    </source>
</evidence>
<reference evidence="2 3" key="1">
    <citation type="submission" date="2017-10" db="EMBL/GenBank/DDBJ databases">
        <title>Bacillus sp. nov., a halophilic bacterium isolated from a Yangshapao Lake.</title>
        <authorList>
            <person name="Wang H."/>
        </authorList>
    </citation>
    <scope>NUCLEOTIDE SEQUENCE [LARGE SCALE GENOMIC DNA]</scope>
    <source>
        <strain evidence="2 3">YSP-3</strain>
    </source>
</reference>
<feature type="transmembrane region" description="Helical" evidence="1">
    <location>
        <begin position="15"/>
        <end position="35"/>
    </location>
</feature>